<dbReference type="PROSITE" id="PS00041">
    <property type="entry name" value="HTH_ARAC_FAMILY_1"/>
    <property type="match status" value="1"/>
</dbReference>
<gene>
    <name evidence="5" type="ORF">GCM10009560_48900</name>
</gene>
<dbReference type="InterPro" id="IPR009057">
    <property type="entry name" value="Homeodomain-like_sf"/>
</dbReference>
<proteinExistence type="predicted"/>
<sequence length="243" mass="25412">MSQVWRGWCLLRPGILLYGGAIGTTRPHAHHAIHLIVSAEPFTMADAHGGRVTTRAAVVPSDTGHAIVAGARGALLAQIEPRSEPGRFLLARSGAGAEAASWGVPAEAFAFPGDPAEAAIALKGVEAWTGEPATVHPAVEVAMAVIPTLLVGGPVRLEAVAAAAHLSPSRLAHLFSAQVGIPLRPYVRWQRIQHAIRLVAAGESLTMAAHHAGFTDGPHFTRVFQRTFGAAPSTYAAAIDWLP</sequence>
<dbReference type="InterPro" id="IPR050204">
    <property type="entry name" value="AraC_XylS_family_regulators"/>
</dbReference>
<dbReference type="SUPFAM" id="SSF46689">
    <property type="entry name" value="Homeodomain-like"/>
    <property type="match status" value="1"/>
</dbReference>
<dbReference type="Pfam" id="PF12833">
    <property type="entry name" value="HTH_18"/>
    <property type="match status" value="1"/>
</dbReference>
<keyword evidence="6" id="KW-1185">Reference proteome</keyword>
<evidence type="ECO:0000313" key="5">
    <source>
        <dbReference type="EMBL" id="GAA0938747.1"/>
    </source>
</evidence>
<evidence type="ECO:0000259" key="4">
    <source>
        <dbReference type="PROSITE" id="PS01124"/>
    </source>
</evidence>
<accession>A0ABN1Q7Q4</accession>
<protein>
    <submittedName>
        <fullName evidence="5">AraC family transcriptional regulator</fullName>
    </submittedName>
</protein>
<keyword evidence="3" id="KW-0804">Transcription</keyword>
<dbReference type="SMART" id="SM00342">
    <property type="entry name" value="HTH_ARAC"/>
    <property type="match status" value="1"/>
</dbReference>
<feature type="domain" description="HTH araC/xylS-type" evidence="4">
    <location>
        <begin position="140"/>
        <end position="238"/>
    </location>
</feature>
<dbReference type="PANTHER" id="PTHR46796">
    <property type="entry name" value="HTH-TYPE TRANSCRIPTIONAL ACTIVATOR RHAS-RELATED"/>
    <property type="match status" value="1"/>
</dbReference>
<evidence type="ECO:0000313" key="6">
    <source>
        <dbReference type="Proteomes" id="UP001501578"/>
    </source>
</evidence>
<reference evidence="5 6" key="1">
    <citation type="journal article" date="2019" name="Int. J. Syst. Evol. Microbiol.">
        <title>The Global Catalogue of Microorganisms (GCM) 10K type strain sequencing project: providing services to taxonomists for standard genome sequencing and annotation.</title>
        <authorList>
            <consortium name="The Broad Institute Genomics Platform"/>
            <consortium name="The Broad Institute Genome Sequencing Center for Infectious Disease"/>
            <person name="Wu L."/>
            <person name="Ma J."/>
        </authorList>
    </citation>
    <scope>NUCLEOTIDE SEQUENCE [LARGE SCALE GENOMIC DNA]</scope>
    <source>
        <strain evidence="5 6">JCM 11136</strain>
    </source>
</reference>
<organism evidence="5 6">
    <name type="scientific">Nonomuraea longicatena</name>
    <dbReference type="NCBI Taxonomy" id="83682"/>
    <lineage>
        <taxon>Bacteria</taxon>
        <taxon>Bacillati</taxon>
        <taxon>Actinomycetota</taxon>
        <taxon>Actinomycetes</taxon>
        <taxon>Streptosporangiales</taxon>
        <taxon>Streptosporangiaceae</taxon>
        <taxon>Nonomuraea</taxon>
    </lineage>
</organism>
<keyword evidence="1" id="KW-0805">Transcription regulation</keyword>
<evidence type="ECO:0000256" key="1">
    <source>
        <dbReference type="ARBA" id="ARBA00023015"/>
    </source>
</evidence>
<dbReference type="EMBL" id="BAAAHQ010000024">
    <property type="protein sequence ID" value="GAA0938747.1"/>
    <property type="molecule type" value="Genomic_DNA"/>
</dbReference>
<dbReference type="PROSITE" id="PS01124">
    <property type="entry name" value="HTH_ARAC_FAMILY_2"/>
    <property type="match status" value="1"/>
</dbReference>
<dbReference type="InterPro" id="IPR018062">
    <property type="entry name" value="HTH_AraC-typ_CS"/>
</dbReference>
<name>A0ABN1Q7Q4_9ACTN</name>
<comment type="caution">
    <text evidence="5">The sequence shown here is derived from an EMBL/GenBank/DDBJ whole genome shotgun (WGS) entry which is preliminary data.</text>
</comment>
<dbReference type="InterPro" id="IPR018060">
    <property type="entry name" value="HTH_AraC"/>
</dbReference>
<evidence type="ECO:0000256" key="3">
    <source>
        <dbReference type="ARBA" id="ARBA00023163"/>
    </source>
</evidence>
<dbReference type="Gene3D" id="1.10.10.60">
    <property type="entry name" value="Homeodomain-like"/>
    <property type="match status" value="1"/>
</dbReference>
<dbReference type="Proteomes" id="UP001501578">
    <property type="component" value="Unassembled WGS sequence"/>
</dbReference>
<dbReference type="RefSeq" id="WP_343952322.1">
    <property type="nucleotide sequence ID" value="NZ_BAAAHQ010000024.1"/>
</dbReference>
<evidence type="ECO:0000256" key="2">
    <source>
        <dbReference type="ARBA" id="ARBA00023125"/>
    </source>
</evidence>
<keyword evidence="2" id="KW-0238">DNA-binding</keyword>